<proteinExistence type="predicted"/>
<evidence type="ECO:0000313" key="2">
    <source>
        <dbReference type="EMBL" id="ORZ36254.1"/>
    </source>
</evidence>
<dbReference type="InterPro" id="IPR031488">
    <property type="entry name" value="Zn_ribbon_mio"/>
</dbReference>
<dbReference type="PANTHER" id="PTHR16453:SF9">
    <property type="entry name" value="GATOR COMPLEX PROTEIN MIOS"/>
    <property type="match status" value="1"/>
</dbReference>
<dbReference type="GO" id="GO:1904263">
    <property type="term" value="P:positive regulation of TORC1 signaling"/>
    <property type="evidence" value="ECO:0007669"/>
    <property type="project" value="TreeGrafter"/>
</dbReference>
<dbReference type="CDD" id="cd16691">
    <property type="entry name" value="mRING-H2-C3H3C2_Mio"/>
    <property type="match status" value="1"/>
</dbReference>
<keyword evidence="3" id="KW-1185">Reference proteome</keyword>
<dbReference type="PANTHER" id="PTHR16453">
    <property type="entry name" value="WD40 DOMAIN-CONTAINING PROTEIN MIO FAMILY MEMBER"/>
    <property type="match status" value="1"/>
</dbReference>
<comment type="caution">
    <text evidence="2">The sequence shown here is derived from an EMBL/GenBank/DDBJ whole genome shotgun (WGS) entry which is preliminary data.</text>
</comment>
<sequence length="50" mass="5598">MSGASLSGFDSWFTWCQTCRHGGHAGHILAWFERHTRCPVADCDCKCVLL</sequence>
<dbReference type="OrthoDB" id="341486at2759"/>
<protein>
    <recommendedName>
        <fullName evidence="1">GATOR2 complex protein MIO zinc-ribbon like domain-containing protein</fullName>
    </recommendedName>
</protein>
<reference evidence="2 3" key="1">
    <citation type="submission" date="2016-07" db="EMBL/GenBank/DDBJ databases">
        <title>Pervasive Adenine N6-methylation of Active Genes in Fungi.</title>
        <authorList>
            <consortium name="DOE Joint Genome Institute"/>
            <person name="Mondo S.J."/>
            <person name="Dannebaum R.O."/>
            <person name="Kuo R.C."/>
            <person name="Labutti K."/>
            <person name="Haridas S."/>
            <person name="Kuo A."/>
            <person name="Salamov A."/>
            <person name="Ahrendt S.R."/>
            <person name="Lipzen A."/>
            <person name="Sullivan W."/>
            <person name="Andreopoulos W.B."/>
            <person name="Clum A."/>
            <person name="Lindquist E."/>
            <person name="Daum C."/>
            <person name="Ramamoorthy G.K."/>
            <person name="Gryganskyi A."/>
            <person name="Culley D."/>
            <person name="Magnuson J.K."/>
            <person name="James T.Y."/>
            <person name="O'Malley M.A."/>
            <person name="Stajich J.E."/>
            <person name="Spatafora J.W."/>
            <person name="Visel A."/>
            <person name="Grigoriev I.V."/>
        </authorList>
    </citation>
    <scope>NUCLEOTIDE SEQUENCE [LARGE SCALE GENOMIC DNA]</scope>
    <source>
        <strain evidence="2 3">PL171</strain>
    </source>
</reference>
<dbReference type="InterPro" id="IPR037593">
    <property type="entry name" value="MIOS/Sea4"/>
</dbReference>
<dbReference type="EMBL" id="MCFL01000018">
    <property type="protein sequence ID" value="ORZ36254.1"/>
    <property type="molecule type" value="Genomic_DNA"/>
</dbReference>
<dbReference type="GO" id="GO:0005737">
    <property type="term" value="C:cytoplasm"/>
    <property type="evidence" value="ECO:0007669"/>
    <property type="project" value="TreeGrafter"/>
</dbReference>
<gene>
    <name evidence="2" type="ORF">BCR44DRAFT_1389309</name>
</gene>
<accession>A0A1Y2HQN1</accession>
<dbReference type="Proteomes" id="UP000193411">
    <property type="component" value="Unassembled WGS sequence"/>
</dbReference>
<name>A0A1Y2HQN1_9FUNG</name>
<evidence type="ECO:0000259" key="1">
    <source>
        <dbReference type="Pfam" id="PF17034"/>
    </source>
</evidence>
<dbReference type="STRING" id="765915.A0A1Y2HQN1"/>
<dbReference type="AlphaFoldDB" id="A0A1Y2HQN1"/>
<feature type="domain" description="GATOR2 complex protein MIO zinc-ribbon like" evidence="1">
    <location>
        <begin position="7"/>
        <end position="48"/>
    </location>
</feature>
<organism evidence="2 3">
    <name type="scientific">Catenaria anguillulae PL171</name>
    <dbReference type="NCBI Taxonomy" id="765915"/>
    <lineage>
        <taxon>Eukaryota</taxon>
        <taxon>Fungi</taxon>
        <taxon>Fungi incertae sedis</taxon>
        <taxon>Blastocladiomycota</taxon>
        <taxon>Blastocladiomycetes</taxon>
        <taxon>Blastocladiales</taxon>
        <taxon>Catenariaceae</taxon>
        <taxon>Catenaria</taxon>
    </lineage>
</organism>
<dbReference type="Pfam" id="PF17034">
    <property type="entry name" value="zinc_ribbon_16"/>
    <property type="match status" value="1"/>
</dbReference>
<evidence type="ECO:0000313" key="3">
    <source>
        <dbReference type="Proteomes" id="UP000193411"/>
    </source>
</evidence>